<evidence type="ECO:0000256" key="5">
    <source>
        <dbReference type="ARBA" id="ARBA00023237"/>
    </source>
</evidence>
<gene>
    <name evidence="9" type="ORF">DSL64_20090</name>
</gene>
<sequence>MNFKYIITKPAKIMALAALMLSGQACNHLLDEEVISGIDTNYLNTAKGFEDGVNSAYSALRIYYATQLGLTMTEFGTDIYATGADGGYKGFHFYDTQMNPTVDYLAILWDEFYRGINTCNAIIDRAPNVSGVADDIKKLRIAEMKFLRAHYYFILFQQYGGVDLRLTETLLATKETKRFTDAEMYAAIIKDMTEAITDLPATSAQYGRIIKPVAEMGLAKVYLAKAYSAQKAADDFTKAADLCNNVITKYSFKLQDDFASVFDEGNQRNTEIVWAAQYTSDPLTNLTNNTGATNGGNNLHLFFGMQYDVQAGMQRDILNGRPFKRLRPTTYCTDVVFGERVNDSRYKKTFKDTWLSNKPGTYNTAFDDSKTSVTFAAGDTTIFIPGFEMSKADRAKKKYQVLVPSKYSEALFPTLRKFFDTKRPDMTYEAGSRDYFIFRLAETYLMLSEAQLGAGKAKEATDAINMVRARAGWAGKKEAMAITQAQMTFEFLMEERARELAGEQSRWMDLKRWGNLVDRVKKYNPQAAANVGPQHLLRPIPQTQIDRSAKNTEGVSVFAQNPGY</sequence>
<dbReference type="GO" id="GO:0009279">
    <property type="term" value="C:cell outer membrane"/>
    <property type="evidence" value="ECO:0007669"/>
    <property type="project" value="UniProtKB-SubCell"/>
</dbReference>
<evidence type="ECO:0000256" key="6">
    <source>
        <dbReference type="SAM" id="SignalP"/>
    </source>
</evidence>
<dbReference type="Gene3D" id="1.25.40.390">
    <property type="match status" value="1"/>
</dbReference>
<feature type="domain" description="RagB/SusD" evidence="7">
    <location>
        <begin position="270"/>
        <end position="564"/>
    </location>
</feature>
<comment type="subcellular location">
    <subcellularLocation>
        <location evidence="1">Cell outer membrane</location>
    </subcellularLocation>
</comment>
<protein>
    <submittedName>
        <fullName evidence="9">RagB/SusD family nutrient uptake outer membrane protein</fullName>
    </submittedName>
</protein>
<feature type="chain" id="PRO_5017615406" evidence="6">
    <location>
        <begin position="26"/>
        <end position="564"/>
    </location>
</feature>
<dbReference type="Pfam" id="PF14322">
    <property type="entry name" value="SusD-like_3"/>
    <property type="match status" value="1"/>
</dbReference>
<keyword evidence="5" id="KW-0998">Cell outer membrane</keyword>
<proteinExistence type="inferred from homology"/>
<dbReference type="PROSITE" id="PS51257">
    <property type="entry name" value="PROKAR_LIPOPROTEIN"/>
    <property type="match status" value="1"/>
</dbReference>
<dbReference type="InterPro" id="IPR012944">
    <property type="entry name" value="SusD_RagB_dom"/>
</dbReference>
<evidence type="ECO:0000256" key="1">
    <source>
        <dbReference type="ARBA" id="ARBA00004442"/>
    </source>
</evidence>
<evidence type="ECO:0000256" key="2">
    <source>
        <dbReference type="ARBA" id="ARBA00006275"/>
    </source>
</evidence>
<keyword evidence="3 6" id="KW-0732">Signal</keyword>
<dbReference type="AlphaFoldDB" id="A0A3D8Y6W0"/>
<accession>A0A3D8Y6W0</accession>
<evidence type="ECO:0000313" key="10">
    <source>
        <dbReference type="Proteomes" id="UP000256373"/>
    </source>
</evidence>
<dbReference type="Pfam" id="PF07980">
    <property type="entry name" value="SusD_RagB"/>
    <property type="match status" value="1"/>
</dbReference>
<dbReference type="OrthoDB" id="906516at2"/>
<name>A0A3D8Y6W0_9BACT</name>
<dbReference type="InterPro" id="IPR033985">
    <property type="entry name" value="SusD-like_N"/>
</dbReference>
<evidence type="ECO:0000256" key="3">
    <source>
        <dbReference type="ARBA" id="ARBA00022729"/>
    </source>
</evidence>
<keyword evidence="4" id="KW-0472">Membrane</keyword>
<dbReference type="InterPro" id="IPR011990">
    <property type="entry name" value="TPR-like_helical_dom_sf"/>
</dbReference>
<dbReference type="SUPFAM" id="SSF48452">
    <property type="entry name" value="TPR-like"/>
    <property type="match status" value="1"/>
</dbReference>
<comment type="similarity">
    <text evidence="2">Belongs to the SusD family.</text>
</comment>
<comment type="caution">
    <text evidence="9">The sequence shown here is derived from an EMBL/GenBank/DDBJ whole genome shotgun (WGS) entry which is preliminary data.</text>
</comment>
<keyword evidence="10" id="KW-1185">Reference proteome</keyword>
<dbReference type="EMBL" id="QNUL01000019">
    <property type="protein sequence ID" value="REA58666.1"/>
    <property type="molecule type" value="Genomic_DNA"/>
</dbReference>
<reference evidence="9 10" key="1">
    <citation type="submission" date="2018-07" db="EMBL/GenBank/DDBJ databases">
        <title>Dyadobacter roseus sp. nov., isolated from rose rhizosphere soil.</title>
        <authorList>
            <person name="Chen L."/>
        </authorList>
    </citation>
    <scope>NUCLEOTIDE SEQUENCE [LARGE SCALE GENOMIC DNA]</scope>
    <source>
        <strain evidence="9 10">RS19</strain>
    </source>
</reference>
<evidence type="ECO:0000313" key="9">
    <source>
        <dbReference type="EMBL" id="REA58666.1"/>
    </source>
</evidence>
<evidence type="ECO:0000259" key="8">
    <source>
        <dbReference type="Pfam" id="PF14322"/>
    </source>
</evidence>
<feature type="domain" description="SusD-like N-terminal" evidence="8">
    <location>
        <begin position="89"/>
        <end position="223"/>
    </location>
</feature>
<dbReference type="Proteomes" id="UP000256373">
    <property type="component" value="Unassembled WGS sequence"/>
</dbReference>
<evidence type="ECO:0000256" key="4">
    <source>
        <dbReference type="ARBA" id="ARBA00023136"/>
    </source>
</evidence>
<evidence type="ECO:0000259" key="7">
    <source>
        <dbReference type="Pfam" id="PF07980"/>
    </source>
</evidence>
<organism evidence="9 10">
    <name type="scientific">Dyadobacter luteus</name>
    <dbReference type="NCBI Taxonomy" id="2259619"/>
    <lineage>
        <taxon>Bacteria</taxon>
        <taxon>Pseudomonadati</taxon>
        <taxon>Bacteroidota</taxon>
        <taxon>Cytophagia</taxon>
        <taxon>Cytophagales</taxon>
        <taxon>Spirosomataceae</taxon>
        <taxon>Dyadobacter</taxon>
    </lineage>
</organism>
<feature type="signal peptide" evidence="6">
    <location>
        <begin position="1"/>
        <end position="25"/>
    </location>
</feature>